<protein>
    <recommendedName>
        <fullName evidence="3">NAD(P)-dependent oxidoreductase</fullName>
    </recommendedName>
</protein>
<dbReference type="Proteomes" id="UP000481030">
    <property type="component" value="Unassembled WGS sequence"/>
</dbReference>
<proteinExistence type="predicted"/>
<keyword evidence="2" id="KW-1185">Reference proteome</keyword>
<evidence type="ECO:0000313" key="2">
    <source>
        <dbReference type="Proteomes" id="UP000481030"/>
    </source>
</evidence>
<dbReference type="Gene3D" id="3.40.50.720">
    <property type="entry name" value="NAD(P)-binding Rossmann-like Domain"/>
    <property type="match status" value="1"/>
</dbReference>
<dbReference type="InterPro" id="IPR036291">
    <property type="entry name" value="NAD(P)-bd_dom_sf"/>
</dbReference>
<dbReference type="OrthoDB" id="2938417at2"/>
<comment type="caution">
    <text evidence="1">The sequence shown here is derived from an EMBL/GenBank/DDBJ whole genome shotgun (WGS) entry which is preliminary data.</text>
</comment>
<dbReference type="EMBL" id="WBOS01000002">
    <property type="protein sequence ID" value="KAB2337202.1"/>
    <property type="molecule type" value="Genomic_DNA"/>
</dbReference>
<reference evidence="1 2" key="1">
    <citation type="journal article" date="2016" name="Antonie Van Leeuwenhoek">
        <title>Bacillus depressus sp. nov., isolated from soil of a sunflower field.</title>
        <authorList>
            <person name="Wei X."/>
            <person name="Xin D."/>
            <person name="Xin Y."/>
            <person name="Zhang H."/>
            <person name="Wang T."/>
            <person name="Zhang J."/>
        </authorList>
    </citation>
    <scope>NUCLEOTIDE SEQUENCE [LARGE SCALE GENOMIC DNA]</scope>
    <source>
        <strain evidence="1 2">BZ1</strain>
    </source>
</reference>
<organism evidence="1 2">
    <name type="scientific">Cytobacillus depressus</name>
    <dbReference type="NCBI Taxonomy" id="1602942"/>
    <lineage>
        <taxon>Bacteria</taxon>
        <taxon>Bacillati</taxon>
        <taxon>Bacillota</taxon>
        <taxon>Bacilli</taxon>
        <taxon>Bacillales</taxon>
        <taxon>Bacillaceae</taxon>
        <taxon>Cytobacillus</taxon>
    </lineage>
</organism>
<dbReference type="SUPFAM" id="SSF51735">
    <property type="entry name" value="NAD(P)-binding Rossmann-fold domains"/>
    <property type="match status" value="1"/>
</dbReference>
<sequence length="275" mass="32349">MDRAVIIGAFEFLGFHFSKSLLEQGFEVVGIRSNYDGEDAYLIEKRMEIGRNGNYFEDQLSNWLSQGEVNVPTLFFIDYYGLSVNQQRDLYNEDNIIERFLTQNEKNITDTNSQIIALLPIQWLYKKNKYFNRIIENKLISHSFFLPAIYGPWQPNSFIFQQYLLHSFNPEREISYDESEWVHDILYVSDIVEPILHLVETKSTEKCILQSDIQGHWQKCAEFLAISTDVMDSYSNKEQFEHGDIRIETVKSQTSFSEGIENQKRQLMFLNEGRS</sequence>
<evidence type="ECO:0000313" key="1">
    <source>
        <dbReference type="EMBL" id="KAB2337202.1"/>
    </source>
</evidence>
<accession>A0A6L3V6Z0</accession>
<evidence type="ECO:0008006" key="3">
    <source>
        <dbReference type="Google" id="ProtNLM"/>
    </source>
</evidence>
<dbReference type="RefSeq" id="WP_151533890.1">
    <property type="nucleotide sequence ID" value="NZ_WBOS01000002.1"/>
</dbReference>
<gene>
    <name evidence="1" type="ORF">F7731_06155</name>
</gene>
<dbReference type="AlphaFoldDB" id="A0A6L3V6Z0"/>
<name>A0A6L3V6Z0_9BACI</name>